<dbReference type="GeneID" id="63760679"/>
<reference evidence="3" key="1">
    <citation type="journal article" date="2017" name="Genome Biol.">
        <title>Comparative genomics reveals high biological diversity and specific adaptations in the industrially and medically important fungal genus Aspergillus.</title>
        <authorList>
            <person name="de Vries R.P."/>
            <person name="Riley R."/>
            <person name="Wiebenga A."/>
            <person name="Aguilar-Osorio G."/>
            <person name="Amillis S."/>
            <person name="Uchima C.A."/>
            <person name="Anderluh G."/>
            <person name="Asadollahi M."/>
            <person name="Askin M."/>
            <person name="Barry K."/>
            <person name="Battaglia E."/>
            <person name="Bayram O."/>
            <person name="Benocci T."/>
            <person name="Braus-Stromeyer S.A."/>
            <person name="Caldana C."/>
            <person name="Canovas D."/>
            <person name="Cerqueira G.C."/>
            <person name="Chen F."/>
            <person name="Chen W."/>
            <person name="Choi C."/>
            <person name="Clum A."/>
            <person name="Dos Santos R.A."/>
            <person name="Damasio A.R."/>
            <person name="Diallinas G."/>
            <person name="Emri T."/>
            <person name="Fekete E."/>
            <person name="Flipphi M."/>
            <person name="Freyberg S."/>
            <person name="Gallo A."/>
            <person name="Gournas C."/>
            <person name="Habgood R."/>
            <person name="Hainaut M."/>
            <person name="Harispe M.L."/>
            <person name="Henrissat B."/>
            <person name="Hilden K.S."/>
            <person name="Hope R."/>
            <person name="Hossain A."/>
            <person name="Karabika E."/>
            <person name="Karaffa L."/>
            <person name="Karanyi Z."/>
            <person name="Krasevec N."/>
            <person name="Kuo A."/>
            <person name="Kusch H."/>
            <person name="LaButti K."/>
            <person name="Lagendijk E.L."/>
            <person name="Lapidus A."/>
            <person name="Levasseur A."/>
            <person name="Lindquist E."/>
            <person name="Lipzen A."/>
            <person name="Logrieco A.F."/>
            <person name="MacCabe A."/>
            <person name="Maekelae M.R."/>
            <person name="Malavazi I."/>
            <person name="Melin P."/>
            <person name="Meyer V."/>
            <person name="Mielnichuk N."/>
            <person name="Miskei M."/>
            <person name="Molnar A.P."/>
            <person name="Mule G."/>
            <person name="Ngan C.Y."/>
            <person name="Orejas M."/>
            <person name="Orosz E."/>
            <person name="Ouedraogo J.P."/>
            <person name="Overkamp K.M."/>
            <person name="Park H.-S."/>
            <person name="Perrone G."/>
            <person name="Piumi F."/>
            <person name="Punt P.J."/>
            <person name="Ram A.F."/>
            <person name="Ramon A."/>
            <person name="Rauscher S."/>
            <person name="Record E."/>
            <person name="Riano-Pachon D.M."/>
            <person name="Robert V."/>
            <person name="Roehrig J."/>
            <person name="Ruller R."/>
            <person name="Salamov A."/>
            <person name="Salih N.S."/>
            <person name="Samson R.A."/>
            <person name="Sandor E."/>
            <person name="Sanguinetti M."/>
            <person name="Schuetze T."/>
            <person name="Sepcic K."/>
            <person name="Shelest E."/>
            <person name="Sherlock G."/>
            <person name="Sophianopoulou V."/>
            <person name="Squina F.M."/>
            <person name="Sun H."/>
            <person name="Susca A."/>
            <person name="Todd R.B."/>
            <person name="Tsang A."/>
            <person name="Unkles S.E."/>
            <person name="van de Wiele N."/>
            <person name="van Rossen-Uffink D."/>
            <person name="Oliveira J.V."/>
            <person name="Vesth T.C."/>
            <person name="Visser J."/>
            <person name="Yu J.-H."/>
            <person name="Zhou M."/>
            <person name="Andersen M.R."/>
            <person name="Archer D.B."/>
            <person name="Baker S.E."/>
            <person name="Benoit I."/>
            <person name="Brakhage A.A."/>
            <person name="Braus G.H."/>
            <person name="Fischer R."/>
            <person name="Frisvad J.C."/>
            <person name="Goldman G.H."/>
            <person name="Houbraken J."/>
            <person name="Oakley B."/>
            <person name="Pocsi I."/>
            <person name="Scazzocchio C."/>
            <person name="Seiboth B."/>
            <person name="vanKuyk P.A."/>
            <person name="Wortman J."/>
            <person name="Dyer P.S."/>
            <person name="Grigoriev I.V."/>
        </authorList>
    </citation>
    <scope>NUCLEOTIDE SEQUENCE [LARGE SCALE GENOMIC DNA]</scope>
    <source>
        <strain evidence="3">CBS 593.65</strain>
    </source>
</reference>
<sequence>MSSAVAIKHTPQKKQISQKEYDHREEWEPETIKDYQVFSSRPAPVTVHQKRHQQQRQPSQQQQQHQSQTTSAGIVQGRVPGRRSQIRSSSLFEEWKTKALRNPLQPSEPTVFPPNPSKRSNKSEGVAASGDARGSLGDKLDKAGNAQSNTKPANDSHGRQPATTKAVGVNTELPSSIQFPSALRDSSIEPTANIRKKASRRGRKQDGSERQQQHPKDRGQEQSAYVAPNGTRFDTSKLRQLGLGIKIEGKHVVYFLPCFVEDPWKDMKPSPYIRPAKVMNRS</sequence>
<accession>A0A1L9TMJ0</accession>
<feature type="compositionally biased region" description="Low complexity" evidence="1">
    <location>
        <begin position="55"/>
        <end position="68"/>
    </location>
</feature>
<feature type="region of interest" description="Disordered" evidence="1">
    <location>
        <begin position="1"/>
        <end position="231"/>
    </location>
</feature>
<feature type="compositionally biased region" description="Basic and acidic residues" evidence="1">
    <location>
        <begin position="204"/>
        <end position="220"/>
    </location>
</feature>
<dbReference type="RefSeq" id="XP_040704455.1">
    <property type="nucleotide sequence ID" value="XM_040844606.1"/>
</dbReference>
<keyword evidence="3" id="KW-1185">Reference proteome</keyword>
<evidence type="ECO:0000256" key="1">
    <source>
        <dbReference type="SAM" id="MobiDB-lite"/>
    </source>
</evidence>
<dbReference type="OrthoDB" id="5419162at2759"/>
<feature type="compositionally biased region" description="Basic residues" evidence="1">
    <location>
        <begin position="194"/>
        <end position="203"/>
    </location>
</feature>
<evidence type="ECO:0000313" key="2">
    <source>
        <dbReference type="EMBL" id="OJJ60649.1"/>
    </source>
</evidence>
<organism evidence="2 3">
    <name type="scientific">Aspergillus sydowii CBS 593.65</name>
    <dbReference type="NCBI Taxonomy" id="1036612"/>
    <lineage>
        <taxon>Eukaryota</taxon>
        <taxon>Fungi</taxon>
        <taxon>Dikarya</taxon>
        <taxon>Ascomycota</taxon>
        <taxon>Pezizomycotina</taxon>
        <taxon>Eurotiomycetes</taxon>
        <taxon>Eurotiomycetidae</taxon>
        <taxon>Eurotiales</taxon>
        <taxon>Aspergillaceae</taxon>
        <taxon>Aspergillus</taxon>
        <taxon>Aspergillus subgen. Nidulantes</taxon>
    </lineage>
</organism>
<gene>
    <name evidence="2" type="ORF">ASPSYDRAFT_29177</name>
</gene>
<dbReference type="AlphaFoldDB" id="A0A1L9TMJ0"/>
<dbReference type="EMBL" id="KV878584">
    <property type="protein sequence ID" value="OJJ60649.1"/>
    <property type="molecule type" value="Genomic_DNA"/>
</dbReference>
<dbReference type="VEuPathDB" id="FungiDB:ASPSYDRAFT_29177"/>
<feature type="compositionally biased region" description="Basic and acidic residues" evidence="1">
    <location>
        <begin position="17"/>
        <end position="33"/>
    </location>
</feature>
<protein>
    <submittedName>
        <fullName evidence="2">Uncharacterized protein</fullName>
    </submittedName>
</protein>
<name>A0A1L9TMJ0_9EURO</name>
<dbReference type="Proteomes" id="UP000184356">
    <property type="component" value="Unassembled WGS sequence"/>
</dbReference>
<evidence type="ECO:0000313" key="3">
    <source>
        <dbReference type="Proteomes" id="UP000184356"/>
    </source>
</evidence>
<proteinExistence type="predicted"/>